<gene>
    <name evidence="2" type="ORF">MBJ925_LOCUS30507</name>
    <name evidence="3" type="ORF">SMN809_LOCUS65480</name>
</gene>
<keyword evidence="1" id="KW-0472">Membrane</keyword>
<organism evidence="2 4">
    <name type="scientific">Rotaria magnacalcarata</name>
    <dbReference type="NCBI Taxonomy" id="392030"/>
    <lineage>
        <taxon>Eukaryota</taxon>
        <taxon>Metazoa</taxon>
        <taxon>Spiralia</taxon>
        <taxon>Gnathifera</taxon>
        <taxon>Rotifera</taxon>
        <taxon>Eurotatoria</taxon>
        <taxon>Bdelloidea</taxon>
        <taxon>Philodinida</taxon>
        <taxon>Philodinidae</taxon>
        <taxon>Rotaria</taxon>
    </lineage>
</organism>
<name>A0A816XFL8_9BILA</name>
<protein>
    <submittedName>
        <fullName evidence="2">Uncharacterized protein</fullName>
    </submittedName>
</protein>
<sequence>QHSAFFSNTATPPSAIVFASGAIRVIDMVKTGIVMNLVGFPVIFIAANTWMLKIFDINEQTTTYFFNITSVVCSSIDNL</sequence>
<comment type="caution">
    <text evidence="2">The sequence shown here is derived from an EMBL/GenBank/DDBJ whole genome shotgun (WGS) entry which is preliminary data.</text>
</comment>
<evidence type="ECO:0000313" key="2">
    <source>
        <dbReference type="EMBL" id="CAF2146672.1"/>
    </source>
</evidence>
<dbReference type="EMBL" id="CAJNRE010016525">
    <property type="protein sequence ID" value="CAF2146672.1"/>
    <property type="molecule type" value="Genomic_DNA"/>
</dbReference>
<dbReference type="AlphaFoldDB" id="A0A816XFL8"/>
<keyword evidence="1" id="KW-1133">Transmembrane helix</keyword>
<feature type="transmembrane region" description="Helical" evidence="1">
    <location>
        <begin position="33"/>
        <end position="52"/>
    </location>
</feature>
<evidence type="ECO:0000313" key="4">
    <source>
        <dbReference type="Proteomes" id="UP000663824"/>
    </source>
</evidence>
<evidence type="ECO:0000313" key="3">
    <source>
        <dbReference type="EMBL" id="CAF5170702.1"/>
    </source>
</evidence>
<evidence type="ECO:0000256" key="1">
    <source>
        <dbReference type="SAM" id="Phobius"/>
    </source>
</evidence>
<keyword evidence="1" id="KW-0812">Transmembrane</keyword>
<proteinExistence type="predicted"/>
<dbReference type="Proteomes" id="UP000663824">
    <property type="component" value="Unassembled WGS sequence"/>
</dbReference>
<dbReference type="EMBL" id="CAJOBI010311290">
    <property type="protein sequence ID" value="CAF5170702.1"/>
    <property type="molecule type" value="Genomic_DNA"/>
</dbReference>
<dbReference type="Proteomes" id="UP000676336">
    <property type="component" value="Unassembled WGS sequence"/>
</dbReference>
<accession>A0A816XFL8</accession>
<reference evidence="2" key="1">
    <citation type="submission" date="2021-02" db="EMBL/GenBank/DDBJ databases">
        <authorList>
            <person name="Nowell W R."/>
        </authorList>
    </citation>
    <scope>NUCLEOTIDE SEQUENCE</scope>
</reference>
<feature type="non-terminal residue" evidence="2">
    <location>
        <position position="1"/>
    </location>
</feature>